<dbReference type="GO" id="GO:0003690">
    <property type="term" value="F:double-stranded DNA binding"/>
    <property type="evidence" value="ECO:0007669"/>
    <property type="project" value="UniProtKB-UniRule"/>
</dbReference>
<dbReference type="GO" id="GO:0008409">
    <property type="term" value="F:5'-3' exonuclease activity"/>
    <property type="evidence" value="ECO:0007669"/>
    <property type="project" value="UniProtKB-UniRule"/>
</dbReference>
<proteinExistence type="inferred from homology"/>
<dbReference type="InterPro" id="IPR014140">
    <property type="entry name" value="DNA_helicase_suAddB"/>
</dbReference>
<evidence type="ECO:0000256" key="14">
    <source>
        <dbReference type="HAMAP-Rule" id="MF_01452"/>
    </source>
</evidence>
<dbReference type="PANTHER" id="PTHR30591">
    <property type="entry name" value="RECBCD ENZYME SUBUNIT RECC"/>
    <property type="match status" value="1"/>
</dbReference>
<comment type="cofactor">
    <cofactor evidence="14">
        <name>Mg(2+)</name>
        <dbReference type="ChEBI" id="CHEBI:18420"/>
    </cofactor>
</comment>
<dbReference type="Gene3D" id="6.10.140.1030">
    <property type="match status" value="1"/>
</dbReference>
<dbReference type="GO" id="GO:0051539">
    <property type="term" value="F:4 iron, 4 sulfur cluster binding"/>
    <property type="evidence" value="ECO:0007669"/>
    <property type="project" value="UniProtKB-KW"/>
</dbReference>
<keyword evidence="12 14" id="KW-0238">DNA-binding</keyword>
<evidence type="ECO:0000256" key="7">
    <source>
        <dbReference type="ARBA" id="ARBA00022806"/>
    </source>
</evidence>
<keyword evidence="7 14" id="KW-0347">Helicase</keyword>
<dbReference type="HOGENOM" id="CLU_007838_0_0_9"/>
<dbReference type="RefSeq" id="WP_045671746.1">
    <property type="nucleotide sequence ID" value="NZ_CP011058.1"/>
</dbReference>
<keyword evidence="6 14" id="KW-0378">Hydrolase</keyword>
<sequence length="1175" mass="131507">MGLRFVLGRAGSGRTRLCLDEIRKRLVREPLGAPLVMLVPEQATFQNEYALLGSGDVNGTMRAQVLSFRRLAYRVMQETGGAALVPIGDNGKNMLLYKIVQRLGTRLKLFRSGGEQSGFFGKLGELLTEWKRYGIDASALQQGTWDESGGGETLLARKLHDLQLICGELEQELSGQYMDEGDDLIYLAEGYSSASSMRGAEFWVDGFSGLTPRELNVLGSLLLHSANVTVTLCLDRPYAQGEQPHELDLFHPAAETYIKLRELAESLFVTVEEPVMLPVDPPARFRNNPVLAHLEKHFGGRVPMLRRPEGEPDAGIALNAAASRRAEVEAAARDMVRLARDKGLRWREMAVMVRSAGDYEETVKNVFADYRIPYFIDSKSDTLHHPLVELIRSALETVLYGWRYEAVFRCIKTEMLFPEDRRMDRERFDRLENYVLAAGIDGWRWEDAKSWQPLVRGGLEDEPNEASGAEKLLFEEAMKAREAIVPPLSRFGRALKKAPDVRAMCESLYRFLDQAGAPDRLERWARADAEAGRTRQARAHRQLWDAVMNMLDQLVELMGDEEVAPELFAGMIDTGVESLKLSAVPPSLDQVLVGSIDRTRAYRVKACYVLGANDGILPMRAQEDGVLTEKEREQLAERGLTMAPGARRRLLDERFLIYNTLLAPSHRLWIGYPLADDEGKSLYPSEYVRHLKQLFPWLKEQAAAPEPQPDMDGEEQLSYLSIPPRALSYLLSQLRAWRQGTEIKALWWDVYNWFAQRPHWQPKLQLLTASLDYVNQEPQLTVATARQLYGERLTASVSRMERFVSCPFQHFAIHGLRLKERKLFRLAAPDMGQLFHAALSKVAQNLGEKWGDTPPENIRAAASQAVDELTPRLQSQILHSSARYRYIARKLNEIVGQAAVILGEHAQRAQFKPVGLEVGFGPDGPLPALAVPLPRGGGMDIVGRIDRVDAAQTDKGLLLRVLDYKSSATGLRLEEVSHGLSLQMLAYLDVLLTHAPAWLGQEAHPAGVLYFHMHNPLLSSVNGMTPEEAEKTMLKKFKMRGLLLDDSSTVRMMDGRLESGHSELLPVAIKKDGAFQSGSSVASGEQWDVLRRSVRRKIGEIGQSIGDGVISIAPYRLGNKTPCQFCDYKAVCQFDPLAEGNEYVKLAKPGKDETWRKLLELAGDASGSHEADRPG</sequence>
<dbReference type="InterPro" id="IPR014017">
    <property type="entry name" value="DNA_helicase_UvrD-like_C"/>
</dbReference>
<dbReference type="InterPro" id="IPR027417">
    <property type="entry name" value="P-loop_NTPase"/>
</dbReference>
<evidence type="ECO:0000313" key="16">
    <source>
        <dbReference type="EMBL" id="AJY76318.1"/>
    </source>
</evidence>
<dbReference type="InterPro" id="IPR049035">
    <property type="entry name" value="ADDB_N"/>
</dbReference>
<keyword evidence="17" id="KW-1185">Reference proteome</keyword>
<evidence type="ECO:0000256" key="9">
    <source>
        <dbReference type="ARBA" id="ARBA00022840"/>
    </source>
</evidence>
<gene>
    <name evidence="14" type="primary">addB</name>
    <name evidence="16" type="ORF">VN24_19290</name>
</gene>
<keyword evidence="5 14" id="KW-0227">DNA damage</keyword>
<dbReference type="PANTHER" id="PTHR30591:SF1">
    <property type="entry name" value="RECBCD ENZYME SUBUNIT RECC"/>
    <property type="match status" value="1"/>
</dbReference>
<dbReference type="GO" id="GO:0000724">
    <property type="term" value="P:double-strand break repair via homologous recombination"/>
    <property type="evidence" value="ECO:0007669"/>
    <property type="project" value="UniProtKB-UniRule"/>
</dbReference>
<keyword evidence="11 14" id="KW-0411">Iron-sulfur</keyword>
<feature type="binding site" evidence="14">
    <location>
        <position position="1132"/>
    </location>
    <ligand>
        <name>[4Fe-4S] cluster</name>
        <dbReference type="ChEBI" id="CHEBI:49883"/>
    </ligand>
</feature>
<evidence type="ECO:0000256" key="2">
    <source>
        <dbReference type="ARBA" id="ARBA00022722"/>
    </source>
</evidence>
<dbReference type="EMBL" id="CP011058">
    <property type="protein sequence ID" value="AJY76318.1"/>
    <property type="molecule type" value="Genomic_DNA"/>
</dbReference>
<dbReference type="Proteomes" id="UP000032633">
    <property type="component" value="Chromosome"/>
</dbReference>
<dbReference type="AlphaFoldDB" id="A0A0D5NN18"/>
<evidence type="ECO:0000313" key="17">
    <source>
        <dbReference type="Proteomes" id="UP000032633"/>
    </source>
</evidence>
<dbReference type="Pfam" id="PF21445">
    <property type="entry name" value="ADDB_N"/>
    <property type="match status" value="1"/>
</dbReference>
<evidence type="ECO:0000256" key="4">
    <source>
        <dbReference type="ARBA" id="ARBA00022741"/>
    </source>
</evidence>
<comment type="similarity">
    <text evidence="14">Belongs to the helicase family. AddB/RexB type 1 subfamily.</text>
</comment>
<accession>A0A0D5NN18</accession>
<comment type="function">
    <text evidence="14">The heterodimer acts as both an ATP-dependent DNA helicase and an ATP-dependent, dual-direction single-stranded exonuclease. Recognizes the chi site generating a DNA molecule suitable for the initiation of homologous recombination. The AddB subunit has 5' -&gt; 3' nuclease activity but not helicase activity.</text>
</comment>
<dbReference type="EC" id="3.1.-.-" evidence="14"/>
<keyword evidence="2 14" id="KW-0540">Nuclease</keyword>
<dbReference type="Pfam" id="PF12705">
    <property type="entry name" value="PDDEXK_1"/>
    <property type="match status" value="1"/>
</dbReference>
<evidence type="ECO:0000259" key="15">
    <source>
        <dbReference type="PROSITE" id="PS51217"/>
    </source>
</evidence>
<organism evidence="16 17">
    <name type="scientific">Paenibacillus beijingensis</name>
    <dbReference type="NCBI Taxonomy" id="1126833"/>
    <lineage>
        <taxon>Bacteria</taxon>
        <taxon>Bacillati</taxon>
        <taxon>Bacillota</taxon>
        <taxon>Bacilli</taxon>
        <taxon>Bacillales</taxon>
        <taxon>Paenibacillaceae</taxon>
        <taxon>Paenibacillus</taxon>
    </lineage>
</organism>
<keyword evidence="9 14" id="KW-0067">ATP-binding</keyword>
<dbReference type="PROSITE" id="PS51217">
    <property type="entry name" value="UVRD_HELICASE_CTER"/>
    <property type="match status" value="1"/>
</dbReference>
<dbReference type="PATRIC" id="fig|1126833.4.peg.4252"/>
<evidence type="ECO:0000256" key="8">
    <source>
        <dbReference type="ARBA" id="ARBA00022839"/>
    </source>
</evidence>
<comment type="subunit">
    <text evidence="14">Heterodimer of AddA and AddB.</text>
</comment>
<keyword evidence="13 14" id="KW-0234">DNA repair</keyword>
<keyword evidence="1 14" id="KW-0004">4Fe-4S</keyword>
<keyword evidence="8 14" id="KW-0269">Exonuclease</keyword>
<dbReference type="OrthoDB" id="9758506at2"/>
<dbReference type="GO" id="GO:0004386">
    <property type="term" value="F:helicase activity"/>
    <property type="evidence" value="ECO:0007669"/>
    <property type="project" value="UniProtKB-KW"/>
</dbReference>
<keyword evidence="3 14" id="KW-0479">Metal-binding</keyword>
<comment type="cofactor">
    <cofactor evidence="14">
        <name>[4Fe-4S] cluster</name>
        <dbReference type="ChEBI" id="CHEBI:49883"/>
    </cofactor>
    <text evidence="14">Binds 1 [4Fe-4S] cluster.</text>
</comment>
<evidence type="ECO:0000256" key="13">
    <source>
        <dbReference type="ARBA" id="ARBA00023204"/>
    </source>
</evidence>
<evidence type="ECO:0000256" key="12">
    <source>
        <dbReference type="ARBA" id="ARBA00023125"/>
    </source>
</evidence>
<feature type="binding site" evidence="14">
    <location>
        <position position="1123"/>
    </location>
    <ligand>
        <name>[4Fe-4S] cluster</name>
        <dbReference type="ChEBI" id="CHEBI:49883"/>
    </ligand>
</feature>
<dbReference type="KEGG" id="pbj:VN24_19290"/>
<dbReference type="SUPFAM" id="SSF52540">
    <property type="entry name" value="P-loop containing nucleoside triphosphate hydrolases"/>
    <property type="match status" value="1"/>
</dbReference>
<dbReference type="GO" id="GO:0005524">
    <property type="term" value="F:ATP binding"/>
    <property type="evidence" value="ECO:0007669"/>
    <property type="project" value="UniProtKB-UniRule"/>
</dbReference>
<reference evidence="16 17" key="1">
    <citation type="journal article" date="2015" name="J. Biotechnol.">
        <title>Complete genome sequence of Paenibacillus beijingensis 7188(T) (=DSM 24997(T)), a novel rhizobacterium from jujube garden soil.</title>
        <authorList>
            <person name="Kwak Y."/>
            <person name="Shin J.H."/>
        </authorList>
    </citation>
    <scope>NUCLEOTIDE SEQUENCE [LARGE SCALE GENOMIC DNA]</scope>
    <source>
        <strain evidence="16 17">DSM 24997</strain>
    </source>
</reference>
<evidence type="ECO:0000256" key="11">
    <source>
        <dbReference type="ARBA" id="ARBA00023014"/>
    </source>
</evidence>
<reference evidence="17" key="2">
    <citation type="submission" date="2015-03" db="EMBL/GenBank/DDBJ databases">
        <title>Genome sequence of Paenibacillus beijingensis strain DSM 24997T.</title>
        <authorList>
            <person name="Kwak Y."/>
            <person name="Shin J.-H."/>
        </authorList>
    </citation>
    <scope>NUCLEOTIDE SEQUENCE [LARGE SCALE GENOMIC DNA]</scope>
    <source>
        <strain evidence="17">DSM 24997</strain>
    </source>
</reference>
<feature type="binding site" evidence="14">
    <location>
        <position position="1126"/>
    </location>
    <ligand>
        <name>[4Fe-4S] cluster</name>
        <dbReference type="ChEBI" id="CHEBI:49883"/>
    </ligand>
</feature>
<evidence type="ECO:0000256" key="1">
    <source>
        <dbReference type="ARBA" id="ARBA00022485"/>
    </source>
</evidence>
<feature type="binding site" evidence="14">
    <location>
        <position position="806"/>
    </location>
    <ligand>
        <name>[4Fe-4S] cluster</name>
        <dbReference type="ChEBI" id="CHEBI:49883"/>
    </ligand>
</feature>
<evidence type="ECO:0000256" key="6">
    <source>
        <dbReference type="ARBA" id="ARBA00022801"/>
    </source>
</evidence>
<dbReference type="InterPro" id="IPR038726">
    <property type="entry name" value="PDDEXK_AddAB-type"/>
</dbReference>
<protein>
    <recommendedName>
        <fullName evidence="14">ATP-dependent helicase/deoxyribonuclease subunit B</fullName>
        <ecNumber evidence="14">3.1.-.-</ecNumber>
    </recommendedName>
    <alternativeName>
        <fullName evidence="14">ATP-dependent helicase/nuclease subunit AddB</fullName>
    </alternativeName>
</protein>
<dbReference type="GO" id="GO:0046872">
    <property type="term" value="F:metal ion binding"/>
    <property type="evidence" value="ECO:0007669"/>
    <property type="project" value="UniProtKB-KW"/>
</dbReference>
<dbReference type="NCBIfam" id="TIGR02773">
    <property type="entry name" value="addB_Gpos"/>
    <property type="match status" value="1"/>
</dbReference>
<dbReference type="STRING" id="1126833.VN24_19290"/>
<evidence type="ECO:0000256" key="5">
    <source>
        <dbReference type="ARBA" id="ARBA00022763"/>
    </source>
</evidence>
<keyword evidence="4 14" id="KW-0547">Nucleotide-binding</keyword>
<evidence type="ECO:0000256" key="3">
    <source>
        <dbReference type="ARBA" id="ARBA00022723"/>
    </source>
</evidence>
<name>A0A0D5NN18_9BACL</name>
<evidence type="ECO:0000256" key="10">
    <source>
        <dbReference type="ARBA" id="ARBA00023004"/>
    </source>
</evidence>
<dbReference type="HAMAP" id="MF_01452">
    <property type="entry name" value="AddB_type1"/>
    <property type="match status" value="1"/>
</dbReference>
<dbReference type="Gene3D" id="3.40.50.300">
    <property type="entry name" value="P-loop containing nucleotide triphosphate hydrolases"/>
    <property type="match status" value="4"/>
</dbReference>
<feature type="domain" description="UvrD-like helicase C-terminal" evidence="15">
    <location>
        <begin position="281"/>
        <end position="589"/>
    </location>
</feature>
<keyword evidence="10 14" id="KW-0408">Iron</keyword>
<comment type="miscellaneous">
    <text evidence="14">Despite having conserved helicase domains, this subunit does not have helicase activity.</text>
</comment>